<gene>
    <name evidence="16" type="primary">Cyp3a9</name>
    <name evidence="16" type="ORF">g.4340</name>
</gene>
<keyword evidence="11 14" id="KW-0503">Monooxygenase</keyword>
<dbReference type="InterPro" id="IPR017972">
    <property type="entry name" value="Cyt_P450_CS"/>
</dbReference>
<evidence type="ECO:0000256" key="1">
    <source>
        <dbReference type="ARBA" id="ARBA00001971"/>
    </source>
</evidence>
<keyword evidence="8" id="KW-0492">Microsome</keyword>
<evidence type="ECO:0000256" key="12">
    <source>
        <dbReference type="ARBA" id="ARBA00023136"/>
    </source>
</evidence>
<keyword evidence="15" id="KW-1133">Transmembrane helix</keyword>
<evidence type="ECO:0000256" key="11">
    <source>
        <dbReference type="ARBA" id="ARBA00023033"/>
    </source>
</evidence>
<dbReference type="Gene3D" id="1.10.630.10">
    <property type="entry name" value="Cytochrome P450"/>
    <property type="match status" value="1"/>
</dbReference>
<keyword evidence="7" id="KW-0256">Endoplasmic reticulum</keyword>
<comment type="subcellular location">
    <subcellularLocation>
        <location evidence="3">Endoplasmic reticulum membrane</location>
        <topology evidence="3">Peripheral membrane protein</topology>
    </subcellularLocation>
    <subcellularLocation>
        <location evidence="2">Microsome membrane</location>
        <topology evidence="2">Peripheral membrane protein</topology>
    </subcellularLocation>
</comment>
<evidence type="ECO:0000256" key="3">
    <source>
        <dbReference type="ARBA" id="ARBA00004406"/>
    </source>
</evidence>
<dbReference type="PRINTS" id="PR00385">
    <property type="entry name" value="P450"/>
</dbReference>
<comment type="cofactor">
    <cofactor evidence="1 13">
        <name>heme</name>
        <dbReference type="ChEBI" id="CHEBI:30413"/>
    </cofactor>
</comment>
<evidence type="ECO:0000256" key="13">
    <source>
        <dbReference type="PIRSR" id="PIRSR602401-1"/>
    </source>
</evidence>
<evidence type="ECO:0000313" key="16">
    <source>
        <dbReference type="EMBL" id="MDE51170.1"/>
    </source>
</evidence>
<dbReference type="PRINTS" id="PR00463">
    <property type="entry name" value="EP450I"/>
</dbReference>
<dbReference type="PANTHER" id="PTHR24292">
    <property type="entry name" value="CYTOCHROME P450"/>
    <property type="match status" value="1"/>
</dbReference>
<evidence type="ECO:0000256" key="8">
    <source>
        <dbReference type="ARBA" id="ARBA00022848"/>
    </source>
</evidence>
<dbReference type="GO" id="GO:0016705">
    <property type="term" value="F:oxidoreductase activity, acting on paired donors, with incorporation or reduction of molecular oxygen"/>
    <property type="evidence" value="ECO:0007669"/>
    <property type="project" value="InterPro"/>
</dbReference>
<protein>
    <submittedName>
        <fullName evidence="16">Cytochrome P450 3A9</fullName>
    </submittedName>
</protein>
<keyword evidence="15" id="KW-0812">Transmembrane</keyword>
<dbReference type="GO" id="GO:0020037">
    <property type="term" value="F:heme binding"/>
    <property type="evidence" value="ECO:0007669"/>
    <property type="project" value="InterPro"/>
</dbReference>
<comment type="similarity">
    <text evidence="4 14">Belongs to the cytochrome P450 family.</text>
</comment>
<dbReference type="Pfam" id="PF00067">
    <property type="entry name" value="p450"/>
    <property type="match status" value="2"/>
</dbReference>
<sequence>MDPSTTTTISQTPVPVQFFSLQTIVVRLLGLIAIICLVKFYLLIRQRRNAIEQFKRKCTIPLVGEPGLFGGNFLEMIAKPNNCQLIHDYHLKLGDTYGLFYGPDPWVMTVDLELIQRVFITEGSTHINVTQFRLPFVREINESLAQVSGDKWRTIRRIMGPSFAPKSMKSDNVYRDIDSVCDMFINMLETQQAIEDLMLLTQQRQEQQKPLDTSSHSMTMMKEDPVPVSNQQGVELDVCHEFKRYSLEVIFRVAFGLERSKELEPQARDEIIDWLDEAARMVNGPLVHIGVMLGIGARLLGFFSQFTPLGACISHIHSIIETNLQRRRRRLMKQQADDCIKGNKDSNSSRKLIDSLIERFDLGEMDDETFKANLFFILLAGHETSANTLAMMFWLLANHPGIQDKLRHLIASEGDQAEYLNWVIWETLRLYPAVPAAIGRVLEHDIEHHHGGVVFPKGSTIIASIWSLHRWQKYWGADVSSFRPERFGEPNSGGGQWSSLRFFAFGDGPRYCIGKHLAMAEIKAIASRLLVKYRVSLCANSPPPTPTHEGGGEGIKTISPNLIHFIIEHPIKLAFTKITNL</sequence>
<dbReference type="GO" id="GO:0005506">
    <property type="term" value="F:iron ion binding"/>
    <property type="evidence" value="ECO:0007669"/>
    <property type="project" value="InterPro"/>
</dbReference>
<organism evidence="16">
    <name type="scientific">Aceria tosichella</name>
    <name type="common">wheat curl mite</name>
    <dbReference type="NCBI Taxonomy" id="561515"/>
    <lineage>
        <taxon>Eukaryota</taxon>
        <taxon>Metazoa</taxon>
        <taxon>Ecdysozoa</taxon>
        <taxon>Arthropoda</taxon>
        <taxon>Chelicerata</taxon>
        <taxon>Arachnida</taxon>
        <taxon>Acari</taxon>
        <taxon>Acariformes</taxon>
        <taxon>Trombidiformes</taxon>
        <taxon>Prostigmata</taxon>
        <taxon>Eupodina</taxon>
        <taxon>Eriophyoidea</taxon>
        <taxon>Eriophyidae</taxon>
        <taxon>Eriophyinae</taxon>
        <taxon>Aceriini</taxon>
        <taxon>Aceria</taxon>
    </lineage>
</organism>
<keyword evidence="9 14" id="KW-0560">Oxidoreductase</keyword>
<keyword evidence="10 13" id="KW-0408">Iron</keyword>
<evidence type="ECO:0000256" key="15">
    <source>
        <dbReference type="SAM" id="Phobius"/>
    </source>
</evidence>
<reference evidence="16" key="1">
    <citation type="submission" date="2018-10" db="EMBL/GenBank/DDBJ databases">
        <title>Transcriptome assembly of Aceria tosichella (Wheat curl mite) Type 2.</title>
        <authorList>
            <person name="Scully E.D."/>
            <person name="Geib S.M."/>
            <person name="Palmer N.A."/>
            <person name="Gupta A.K."/>
            <person name="Sarath G."/>
            <person name="Tatineni S."/>
        </authorList>
    </citation>
    <scope>NUCLEOTIDE SEQUENCE</scope>
    <source>
        <strain evidence="16">LincolnNE</strain>
    </source>
</reference>
<dbReference type="GO" id="GO:0004497">
    <property type="term" value="F:monooxygenase activity"/>
    <property type="evidence" value="ECO:0007669"/>
    <property type="project" value="UniProtKB-KW"/>
</dbReference>
<evidence type="ECO:0000256" key="10">
    <source>
        <dbReference type="ARBA" id="ARBA00023004"/>
    </source>
</evidence>
<evidence type="ECO:0000256" key="2">
    <source>
        <dbReference type="ARBA" id="ARBA00004174"/>
    </source>
</evidence>
<evidence type="ECO:0000256" key="4">
    <source>
        <dbReference type="ARBA" id="ARBA00010617"/>
    </source>
</evidence>
<accession>A0A6G1SMP5</accession>
<feature type="binding site" description="axial binding residue" evidence="13">
    <location>
        <position position="512"/>
    </location>
    <ligand>
        <name>heme</name>
        <dbReference type="ChEBI" id="CHEBI:30413"/>
    </ligand>
    <ligandPart>
        <name>Fe</name>
        <dbReference type="ChEBI" id="CHEBI:18248"/>
    </ligandPart>
</feature>
<evidence type="ECO:0000256" key="5">
    <source>
        <dbReference type="ARBA" id="ARBA00022617"/>
    </source>
</evidence>
<proteinExistence type="inferred from homology"/>
<dbReference type="InterPro" id="IPR050476">
    <property type="entry name" value="Insect_CytP450_Detox"/>
</dbReference>
<evidence type="ECO:0000256" key="6">
    <source>
        <dbReference type="ARBA" id="ARBA00022723"/>
    </source>
</evidence>
<dbReference type="InterPro" id="IPR002401">
    <property type="entry name" value="Cyt_P450_E_grp-I"/>
</dbReference>
<dbReference type="InterPro" id="IPR036396">
    <property type="entry name" value="Cyt_P450_sf"/>
</dbReference>
<evidence type="ECO:0000256" key="14">
    <source>
        <dbReference type="RuleBase" id="RU000461"/>
    </source>
</evidence>
<dbReference type="AlphaFoldDB" id="A0A6G1SMP5"/>
<keyword evidence="12 15" id="KW-0472">Membrane</keyword>
<dbReference type="PROSITE" id="PS00086">
    <property type="entry name" value="CYTOCHROME_P450"/>
    <property type="match status" value="1"/>
</dbReference>
<keyword evidence="5 13" id="KW-0349">Heme</keyword>
<dbReference type="PANTHER" id="PTHR24292:SF102">
    <property type="entry name" value="CYTOCHROME P450 FAMILY-RELATED"/>
    <property type="match status" value="1"/>
</dbReference>
<feature type="transmembrane region" description="Helical" evidence="15">
    <location>
        <begin position="374"/>
        <end position="397"/>
    </location>
</feature>
<feature type="transmembrane region" description="Helical" evidence="15">
    <location>
        <begin position="24"/>
        <end position="44"/>
    </location>
</feature>
<dbReference type="InterPro" id="IPR001128">
    <property type="entry name" value="Cyt_P450"/>
</dbReference>
<dbReference type="EMBL" id="GGYP01006399">
    <property type="protein sequence ID" value="MDE51170.1"/>
    <property type="molecule type" value="Transcribed_RNA"/>
</dbReference>
<evidence type="ECO:0000256" key="7">
    <source>
        <dbReference type="ARBA" id="ARBA00022824"/>
    </source>
</evidence>
<dbReference type="SUPFAM" id="SSF48264">
    <property type="entry name" value="Cytochrome P450"/>
    <property type="match status" value="1"/>
</dbReference>
<dbReference type="GO" id="GO:0005789">
    <property type="term" value="C:endoplasmic reticulum membrane"/>
    <property type="evidence" value="ECO:0007669"/>
    <property type="project" value="UniProtKB-SubCell"/>
</dbReference>
<name>A0A6G1SMP5_9ACAR</name>
<evidence type="ECO:0000256" key="9">
    <source>
        <dbReference type="ARBA" id="ARBA00023002"/>
    </source>
</evidence>
<keyword evidence="6 13" id="KW-0479">Metal-binding</keyword>